<protein>
    <recommendedName>
        <fullName evidence="3">DUF1735 domain-containing protein</fullName>
    </recommendedName>
</protein>
<organism evidence="1 2">
    <name type="scientific">Flavobacterium yafengii</name>
    <dbReference type="NCBI Taxonomy" id="3041253"/>
    <lineage>
        <taxon>Bacteria</taxon>
        <taxon>Pseudomonadati</taxon>
        <taxon>Bacteroidota</taxon>
        <taxon>Flavobacteriia</taxon>
        <taxon>Flavobacteriales</taxon>
        <taxon>Flavobacteriaceae</taxon>
        <taxon>Flavobacterium</taxon>
    </lineage>
</organism>
<gene>
    <name evidence="1" type="ORF">QLS97_07810</name>
</gene>
<keyword evidence="2" id="KW-1185">Reference proteome</keyword>
<dbReference type="EMBL" id="JASCRY010000002">
    <property type="protein sequence ID" value="MDI5949551.1"/>
    <property type="molecule type" value="Genomic_DNA"/>
</dbReference>
<dbReference type="RefSeq" id="WP_282715669.1">
    <property type="nucleotide sequence ID" value="NZ_JASCRY010000002.1"/>
</dbReference>
<evidence type="ECO:0000313" key="2">
    <source>
        <dbReference type="Proteomes" id="UP001228643"/>
    </source>
</evidence>
<dbReference type="AlphaFoldDB" id="A0AAW6TKR4"/>
<evidence type="ECO:0000313" key="1">
    <source>
        <dbReference type="EMBL" id="MDI5949551.1"/>
    </source>
</evidence>
<name>A0AAW6TKR4_9FLAO</name>
<accession>A0AAW6TKR4</accession>
<evidence type="ECO:0008006" key="3">
    <source>
        <dbReference type="Google" id="ProtNLM"/>
    </source>
</evidence>
<sequence>MMKLRAIHRILSILILILFSFSCASDLDYNQVNDIKLEPIFISNLAYFDVQANQFVTEGVEQNVIFDAPTVDVFSEKFFTEKLNRVDLFFEINNTINRSYRMDLVFLDRNNQPVHSTNLIVPAYSGVENIVTKTEIFQNATLDLLKRTTKITFTLTMLAGPPLSESSVGSIKLRSGVTAYFVVE</sequence>
<dbReference type="PROSITE" id="PS51257">
    <property type="entry name" value="PROKAR_LIPOPROTEIN"/>
    <property type="match status" value="1"/>
</dbReference>
<reference evidence="1 2" key="1">
    <citation type="submission" date="2023-04" db="EMBL/GenBank/DDBJ databases">
        <title>Two novel species of Flavobacterium.</title>
        <authorList>
            <person name="Liu Q."/>
            <person name="Xin Y.-H."/>
        </authorList>
    </citation>
    <scope>NUCLEOTIDE SEQUENCE [LARGE SCALE GENOMIC DNA]</scope>
    <source>
        <strain evidence="1 2">LB2P87</strain>
    </source>
</reference>
<comment type="caution">
    <text evidence="1">The sequence shown here is derived from an EMBL/GenBank/DDBJ whole genome shotgun (WGS) entry which is preliminary data.</text>
</comment>
<proteinExistence type="predicted"/>
<dbReference type="Proteomes" id="UP001228643">
    <property type="component" value="Unassembled WGS sequence"/>
</dbReference>